<sequence>MTAISFYLFEKSVERQVQSACRLARKVLKITPKLWWYCPSKELQHTLDDLLWSFDPTSFITHGIDETTGQVCISGNLPTEGEWIIFNFSDDVIAVKDTFKHIIEIVENTEASKITGRDKFKQYRQLGIEPRTFKL</sequence>
<keyword evidence="2" id="KW-1185">Reference proteome</keyword>
<dbReference type="InterPro" id="IPR036768">
    <property type="entry name" value="PolIII_chi_sf"/>
</dbReference>
<dbReference type="PANTHER" id="PTHR38767">
    <property type="entry name" value="DNA POLYMERASE III SUBUNIT CHI"/>
    <property type="match status" value="1"/>
</dbReference>
<evidence type="ECO:0000313" key="1">
    <source>
        <dbReference type="EMBL" id="MEB5476774.1"/>
    </source>
</evidence>
<gene>
    <name evidence="1" type="ORF">I2F25_06915</name>
</gene>
<reference evidence="1 2" key="1">
    <citation type="submission" date="2019-08" db="EMBL/GenBank/DDBJ databases">
        <title>Five species of Acinetobacter isolated from floral nectar and animal pollinators.</title>
        <authorList>
            <person name="Hendry T.A."/>
        </authorList>
    </citation>
    <scope>NUCLEOTIDE SEQUENCE [LARGE SCALE GENOMIC DNA]</scope>
    <source>
        <strain evidence="1 2">MD18.27</strain>
    </source>
</reference>
<dbReference type="PANTHER" id="PTHR38767:SF1">
    <property type="entry name" value="DNA POLYMERASE III SUBUNIT CHI"/>
    <property type="match status" value="1"/>
</dbReference>
<name>A0ABU6DSF5_9GAMM</name>
<dbReference type="InterPro" id="IPR007459">
    <property type="entry name" value="DNA_pol3_chi"/>
</dbReference>
<protein>
    <submittedName>
        <fullName evidence="1">DNA polymerase III subunit chi</fullName>
    </submittedName>
</protein>
<comment type="caution">
    <text evidence="1">The sequence shown here is derived from an EMBL/GenBank/DDBJ whole genome shotgun (WGS) entry which is preliminary data.</text>
</comment>
<dbReference type="Gene3D" id="3.40.50.10110">
    <property type="entry name" value="DNA polymerase III subunit chi"/>
    <property type="match status" value="1"/>
</dbReference>
<evidence type="ECO:0000313" key="2">
    <source>
        <dbReference type="Proteomes" id="UP001339883"/>
    </source>
</evidence>
<dbReference type="EMBL" id="VTDN01000004">
    <property type="protein sequence ID" value="MEB5476774.1"/>
    <property type="molecule type" value="Genomic_DNA"/>
</dbReference>
<accession>A0ABU6DSF5</accession>
<dbReference type="SUPFAM" id="SSF102400">
    <property type="entry name" value="DNA polymerase III chi subunit"/>
    <property type="match status" value="1"/>
</dbReference>
<dbReference type="Pfam" id="PF04364">
    <property type="entry name" value="DNA_pol3_chi"/>
    <property type="match status" value="1"/>
</dbReference>
<proteinExistence type="predicted"/>
<dbReference type="Proteomes" id="UP001339883">
    <property type="component" value="Unassembled WGS sequence"/>
</dbReference>
<organism evidence="1 2">
    <name type="scientific">Acinetobacter pollinis</name>
    <dbReference type="NCBI Taxonomy" id="2605270"/>
    <lineage>
        <taxon>Bacteria</taxon>
        <taxon>Pseudomonadati</taxon>
        <taxon>Pseudomonadota</taxon>
        <taxon>Gammaproteobacteria</taxon>
        <taxon>Moraxellales</taxon>
        <taxon>Moraxellaceae</taxon>
        <taxon>Acinetobacter</taxon>
    </lineage>
</organism>
<dbReference type="RefSeq" id="WP_325775229.1">
    <property type="nucleotide sequence ID" value="NZ_VTDN01000004.1"/>
</dbReference>